<dbReference type="Proteomes" id="UP000297814">
    <property type="component" value="Unassembled WGS sequence"/>
</dbReference>
<gene>
    <name evidence="1" type="ORF">BHYA_0026g00140</name>
</gene>
<proteinExistence type="predicted"/>
<dbReference type="AlphaFoldDB" id="A0A4Z1GX60"/>
<dbReference type="EMBL" id="PQXK01000026">
    <property type="protein sequence ID" value="TGO41108.1"/>
    <property type="molecule type" value="Genomic_DNA"/>
</dbReference>
<evidence type="ECO:0000313" key="1">
    <source>
        <dbReference type="EMBL" id="TGO41108.1"/>
    </source>
</evidence>
<organism evidence="1 2">
    <name type="scientific">Botrytis hyacinthi</name>
    <dbReference type="NCBI Taxonomy" id="278943"/>
    <lineage>
        <taxon>Eukaryota</taxon>
        <taxon>Fungi</taxon>
        <taxon>Dikarya</taxon>
        <taxon>Ascomycota</taxon>
        <taxon>Pezizomycotina</taxon>
        <taxon>Leotiomycetes</taxon>
        <taxon>Helotiales</taxon>
        <taxon>Sclerotiniaceae</taxon>
        <taxon>Botrytis</taxon>
    </lineage>
</organism>
<protein>
    <submittedName>
        <fullName evidence="1">Uncharacterized protein</fullName>
    </submittedName>
</protein>
<comment type="caution">
    <text evidence="1">The sequence shown here is derived from an EMBL/GenBank/DDBJ whole genome shotgun (WGS) entry which is preliminary data.</text>
</comment>
<accession>A0A4Z1GX60</accession>
<reference evidence="1 2" key="1">
    <citation type="submission" date="2017-12" db="EMBL/GenBank/DDBJ databases">
        <title>Comparative genomics of Botrytis spp.</title>
        <authorList>
            <person name="Valero-Jimenez C.A."/>
            <person name="Tapia P."/>
            <person name="Veloso J."/>
            <person name="Silva-Moreno E."/>
            <person name="Staats M."/>
            <person name="Valdes J.H."/>
            <person name="Van Kan J.A.L."/>
        </authorList>
    </citation>
    <scope>NUCLEOTIDE SEQUENCE [LARGE SCALE GENOMIC DNA]</scope>
    <source>
        <strain evidence="1 2">Bh0001</strain>
    </source>
</reference>
<keyword evidence="2" id="KW-1185">Reference proteome</keyword>
<sequence>MVQSSHRHFSAIDFKISTNLFTAKSASRVPSNDGPYSTTIYTLGSGNSHYHDPTTARADSRTFESPFENPISAIARGRILLAKFNRRAAKFHTTEININFVNDGYNLSDFAPDQTHWNMKCEGVPRFVSTLLVL</sequence>
<name>A0A4Z1GX60_9HELO</name>
<evidence type="ECO:0000313" key="2">
    <source>
        <dbReference type="Proteomes" id="UP000297814"/>
    </source>
</evidence>